<dbReference type="Gene3D" id="3.30.420.240">
    <property type="match status" value="1"/>
</dbReference>
<accession>A0A644TR11</accession>
<evidence type="ECO:0000313" key="1">
    <source>
        <dbReference type="EMBL" id="MPL69428.1"/>
    </source>
</evidence>
<dbReference type="AlphaFoldDB" id="A0A644TR11"/>
<protein>
    <submittedName>
        <fullName evidence="1">Uncharacterized protein</fullName>
    </submittedName>
</protein>
<dbReference type="Gene3D" id="3.40.50.300">
    <property type="entry name" value="P-loop containing nucleotide triphosphate hydrolases"/>
    <property type="match status" value="1"/>
</dbReference>
<gene>
    <name evidence="1" type="ORF">SDC9_15170</name>
</gene>
<proteinExistence type="predicted"/>
<organism evidence="1">
    <name type="scientific">bioreactor metagenome</name>
    <dbReference type="NCBI Taxonomy" id="1076179"/>
    <lineage>
        <taxon>unclassified sequences</taxon>
        <taxon>metagenomes</taxon>
        <taxon>ecological metagenomes</taxon>
    </lineage>
</organism>
<comment type="caution">
    <text evidence="1">The sequence shown here is derived from an EMBL/GenBank/DDBJ whole genome shotgun (WGS) entry which is preliminary data.</text>
</comment>
<name>A0A644TR11_9ZZZZ</name>
<dbReference type="EMBL" id="VSSQ01000047">
    <property type="protein sequence ID" value="MPL69428.1"/>
    <property type="molecule type" value="Genomic_DNA"/>
</dbReference>
<dbReference type="Pfam" id="PF03237">
    <property type="entry name" value="Terminase_6N"/>
    <property type="match status" value="1"/>
</dbReference>
<dbReference type="InterPro" id="IPR027417">
    <property type="entry name" value="P-loop_NTPase"/>
</dbReference>
<sequence>MTVAKKKSKIDIINSDFFLWAKNFIKIVDNESNEVKFEPNDQQKEFIEKMEKFNIIAKSRQLGFSTLAIIYCLWIACTRPNTNCLMVSYNQESTQSLFEKLKQIYTSIPDKYKPSEKRNNRMELYLDNGSRVMVKTAGNKSLGRGMNLQYVHLSEFAFYPDTQQQDSLVSLEQALAKNPDSKIVIETTSNGYNFYQQLFMAAYKKGESKYKAFFFPYTSSATLKQFKHELNIAEDWYKVNNHGQRLNPSDLLKDEKVLYSDGVSLKLIMWRRWKLQDMSLEDFQQEFPYTPEESFKATSRSIFDTNKITERINNLLPPLKLNEITKPLPESLNTKGFFLYANVKPGERYYIGVDTASGSGGDYSTMSVFDSQGEQVAVFADNKLPVYKFADAVYDCGMYFNYAFLVVEKNSFGQSVIEKLRAEKSYLNMYKMKTFDDRGKKKYQIGWITTSVSKPKLIQDYKEQFEKGLILINDSETLEEMKIFVEADGKMRNQRGTDLHDDRVISASLGIQGLKCSKWYL</sequence>
<reference evidence="1" key="1">
    <citation type="submission" date="2019-08" db="EMBL/GenBank/DDBJ databases">
        <authorList>
            <person name="Kucharzyk K."/>
            <person name="Murdoch R.W."/>
            <person name="Higgins S."/>
            <person name="Loffler F."/>
        </authorList>
    </citation>
    <scope>NUCLEOTIDE SEQUENCE</scope>
</reference>